<reference evidence="2" key="1">
    <citation type="journal article" date="2021" name="Nat. Commun.">
        <title>Genetic determinants of endophytism in the Arabidopsis root mycobiome.</title>
        <authorList>
            <person name="Mesny F."/>
            <person name="Miyauchi S."/>
            <person name="Thiergart T."/>
            <person name="Pickel B."/>
            <person name="Atanasova L."/>
            <person name="Karlsson M."/>
            <person name="Huettel B."/>
            <person name="Barry K.W."/>
            <person name="Haridas S."/>
            <person name="Chen C."/>
            <person name="Bauer D."/>
            <person name="Andreopoulos W."/>
            <person name="Pangilinan J."/>
            <person name="LaButti K."/>
            <person name="Riley R."/>
            <person name="Lipzen A."/>
            <person name="Clum A."/>
            <person name="Drula E."/>
            <person name="Henrissat B."/>
            <person name="Kohler A."/>
            <person name="Grigoriev I.V."/>
            <person name="Martin F.M."/>
            <person name="Hacquard S."/>
        </authorList>
    </citation>
    <scope>NUCLEOTIDE SEQUENCE</scope>
    <source>
        <strain evidence="2">MPI-CAGE-AT-0147</strain>
    </source>
</reference>
<evidence type="ECO:0000256" key="1">
    <source>
        <dbReference type="SAM" id="Phobius"/>
    </source>
</evidence>
<evidence type="ECO:0000313" key="2">
    <source>
        <dbReference type="EMBL" id="KAH7123179.1"/>
    </source>
</evidence>
<evidence type="ECO:0000313" key="3">
    <source>
        <dbReference type="Proteomes" id="UP000738349"/>
    </source>
</evidence>
<name>A0A9P9DQI7_9HYPO</name>
<keyword evidence="1" id="KW-1133">Transmembrane helix</keyword>
<keyword evidence="1" id="KW-0472">Membrane</keyword>
<sequence length="66" mass="6949">MAGWALQKDLELTFDPFEMATLVGAALLVNLLVLSEQSSSLRASGLKGALICACYVIFGLGAYLSP</sequence>
<dbReference type="Proteomes" id="UP000738349">
    <property type="component" value="Unassembled WGS sequence"/>
</dbReference>
<dbReference type="EMBL" id="JAGMUV010000023">
    <property type="protein sequence ID" value="KAH7123179.1"/>
    <property type="molecule type" value="Genomic_DNA"/>
</dbReference>
<keyword evidence="1" id="KW-0812">Transmembrane</keyword>
<gene>
    <name evidence="2" type="ORF">EDB81DRAFT_813655</name>
</gene>
<comment type="caution">
    <text evidence="2">The sequence shown here is derived from an EMBL/GenBank/DDBJ whole genome shotgun (WGS) entry which is preliminary data.</text>
</comment>
<proteinExistence type="predicted"/>
<feature type="transmembrane region" description="Helical" evidence="1">
    <location>
        <begin position="46"/>
        <end position="64"/>
    </location>
</feature>
<protein>
    <submittedName>
        <fullName evidence="2">Uncharacterized protein</fullName>
    </submittedName>
</protein>
<dbReference type="AlphaFoldDB" id="A0A9P9DQI7"/>
<feature type="transmembrane region" description="Helical" evidence="1">
    <location>
        <begin position="16"/>
        <end position="34"/>
    </location>
</feature>
<keyword evidence="3" id="KW-1185">Reference proteome</keyword>
<accession>A0A9P9DQI7</accession>
<organism evidence="2 3">
    <name type="scientific">Dactylonectria macrodidyma</name>
    <dbReference type="NCBI Taxonomy" id="307937"/>
    <lineage>
        <taxon>Eukaryota</taxon>
        <taxon>Fungi</taxon>
        <taxon>Dikarya</taxon>
        <taxon>Ascomycota</taxon>
        <taxon>Pezizomycotina</taxon>
        <taxon>Sordariomycetes</taxon>
        <taxon>Hypocreomycetidae</taxon>
        <taxon>Hypocreales</taxon>
        <taxon>Nectriaceae</taxon>
        <taxon>Dactylonectria</taxon>
    </lineage>
</organism>